<feature type="transmembrane region" description="Helical" evidence="8">
    <location>
        <begin position="93"/>
        <end position="114"/>
    </location>
</feature>
<evidence type="ECO:0000313" key="11">
    <source>
        <dbReference type="Proteomes" id="UP001209540"/>
    </source>
</evidence>
<comment type="subcellular location">
    <subcellularLocation>
        <location evidence="1">Membrane</location>
        <topology evidence="1">Multi-pass membrane protein</topology>
    </subcellularLocation>
</comment>
<feature type="transmembrane region" description="Helical" evidence="8">
    <location>
        <begin position="33"/>
        <end position="56"/>
    </location>
</feature>
<dbReference type="Pfam" id="PF07690">
    <property type="entry name" value="MFS_1"/>
    <property type="match status" value="1"/>
</dbReference>
<dbReference type="SUPFAM" id="SSF103473">
    <property type="entry name" value="MFS general substrate transporter"/>
    <property type="match status" value="1"/>
</dbReference>
<feature type="compositionally biased region" description="Polar residues" evidence="7">
    <location>
        <begin position="470"/>
        <end position="485"/>
    </location>
</feature>
<sequence length="485" mass="52934">MICLIVSYAGLVSPFSGTIYYPALTQISQDFNVSVSLVNLTVTVYMIFQALSPSFWGPLSDLVGRRPVYIGTLTVLVGICIGLAKAPSYTALIVLRMFHAFGASSTIALGAGVISDFSTPAERGGYFSIFGSCQMISTTVGPVLGGVLSEELTWRWVFWILLIMGAVGLILVFFFVPETLRSLVGNGSGYANPTPSQWIKRRIANKKTGPQPSAPTTSKGPRKFPNFLEPFIFLRYPDVIIGMAINGCFTAVMYCFMTTTPTYFSSIYGLNELQVGLCYLPFGVGCFVGSSVSGRLLNKDFRTIALKQGITPDEIKKSGKLALDFPIYRARLRSCWISMILGELVTIVYGWTLCAETHLAVPIILQFLGGISSTPIFNCIQTLMADLFPGRGATITASANLVRCIFGAIATSTIQPGIDSVGLGWMFTIIGLILTITICLVPVLIKCGPRWRKNRVEQHQHREARKQRNNENNSSNPQTATTIEQ</sequence>
<feature type="transmembrane region" description="Helical" evidence="8">
    <location>
        <begin position="423"/>
        <end position="445"/>
    </location>
</feature>
<evidence type="ECO:0000256" key="7">
    <source>
        <dbReference type="SAM" id="MobiDB-lite"/>
    </source>
</evidence>
<feature type="region of interest" description="Disordered" evidence="7">
    <location>
        <begin position="456"/>
        <end position="485"/>
    </location>
</feature>
<evidence type="ECO:0000256" key="8">
    <source>
        <dbReference type="SAM" id="Phobius"/>
    </source>
</evidence>
<evidence type="ECO:0000313" key="10">
    <source>
        <dbReference type="EMBL" id="KAI9246064.1"/>
    </source>
</evidence>
<reference evidence="10" key="2">
    <citation type="submission" date="2023-02" db="EMBL/GenBank/DDBJ databases">
        <authorList>
            <consortium name="DOE Joint Genome Institute"/>
            <person name="Mondo S.J."/>
            <person name="Chang Y."/>
            <person name="Wang Y."/>
            <person name="Ahrendt S."/>
            <person name="Andreopoulos W."/>
            <person name="Barry K."/>
            <person name="Beard J."/>
            <person name="Benny G.L."/>
            <person name="Blankenship S."/>
            <person name="Bonito G."/>
            <person name="Cuomo C."/>
            <person name="Desiro A."/>
            <person name="Gervers K.A."/>
            <person name="Hundley H."/>
            <person name="Kuo A."/>
            <person name="LaButti K."/>
            <person name="Lang B.F."/>
            <person name="Lipzen A."/>
            <person name="O'Donnell K."/>
            <person name="Pangilinan J."/>
            <person name="Reynolds N."/>
            <person name="Sandor L."/>
            <person name="Smith M.W."/>
            <person name="Tsang A."/>
            <person name="Grigoriev I.V."/>
            <person name="Stajich J.E."/>
            <person name="Spatafora J.W."/>
        </authorList>
    </citation>
    <scope>NUCLEOTIDE SEQUENCE</scope>
    <source>
        <strain evidence="10">RSA 2281</strain>
    </source>
</reference>
<dbReference type="Proteomes" id="UP001209540">
    <property type="component" value="Unassembled WGS sequence"/>
</dbReference>
<dbReference type="Gene3D" id="1.20.1250.20">
    <property type="entry name" value="MFS general substrate transporter like domains"/>
    <property type="match status" value="1"/>
</dbReference>
<feature type="transmembrane region" description="Helical" evidence="8">
    <location>
        <begin position="359"/>
        <end position="380"/>
    </location>
</feature>
<evidence type="ECO:0000259" key="9">
    <source>
        <dbReference type="PROSITE" id="PS50850"/>
    </source>
</evidence>
<dbReference type="InterPro" id="IPR011701">
    <property type="entry name" value="MFS"/>
</dbReference>
<dbReference type="FunFam" id="1.20.1720.10:FF:000009">
    <property type="entry name" value="MFS multidrug transporter"/>
    <property type="match status" value="1"/>
</dbReference>
<protein>
    <submittedName>
        <fullName evidence="10">Major facilitator superfamily domain-containing protein</fullName>
    </submittedName>
</protein>
<gene>
    <name evidence="10" type="ORF">BDA99DRAFT_447594</name>
</gene>
<feature type="domain" description="Major facilitator superfamily (MFS) profile" evidence="9">
    <location>
        <begin position="2"/>
        <end position="449"/>
    </location>
</feature>
<dbReference type="Gene3D" id="1.20.1720.10">
    <property type="entry name" value="Multidrug resistance protein D"/>
    <property type="match status" value="1"/>
</dbReference>
<keyword evidence="3 8" id="KW-0812">Transmembrane</keyword>
<evidence type="ECO:0000256" key="5">
    <source>
        <dbReference type="ARBA" id="ARBA00023136"/>
    </source>
</evidence>
<organism evidence="10 11">
    <name type="scientific">Phascolomyces articulosus</name>
    <dbReference type="NCBI Taxonomy" id="60185"/>
    <lineage>
        <taxon>Eukaryota</taxon>
        <taxon>Fungi</taxon>
        <taxon>Fungi incertae sedis</taxon>
        <taxon>Mucoromycota</taxon>
        <taxon>Mucoromycotina</taxon>
        <taxon>Mucoromycetes</taxon>
        <taxon>Mucorales</taxon>
        <taxon>Lichtheimiaceae</taxon>
        <taxon>Phascolomyces</taxon>
    </lineage>
</organism>
<dbReference type="FunFam" id="1.20.1250.20:FF:000172">
    <property type="entry name" value="MFS multidrug resistance transporter"/>
    <property type="match status" value="1"/>
</dbReference>
<keyword evidence="4 8" id="KW-1133">Transmembrane helix</keyword>
<dbReference type="PROSITE" id="PS50850">
    <property type="entry name" value="MFS"/>
    <property type="match status" value="1"/>
</dbReference>
<reference evidence="10" key="1">
    <citation type="journal article" date="2022" name="IScience">
        <title>Evolution of zygomycete secretomes and the origins of terrestrial fungal ecologies.</title>
        <authorList>
            <person name="Chang Y."/>
            <person name="Wang Y."/>
            <person name="Mondo S."/>
            <person name="Ahrendt S."/>
            <person name="Andreopoulos W."/>
            <person name="Barry K."/>
            <person name="Beard J."/>
            <person name="Benny G.L."/>
            <person name="Blankenship S."/>
            <person name="Bonito G."/>
            <person name="Cuomo C."/>
            <person name="Desiro A."/>
            <person name="Gervers K.A."/>
            <person name="Hundley H."/>
            <person name="Kuo A."/>
            <person name="LaButti K."/>
            <person name="Lang B.F."/>
            <person name="Lipzen A."/>
            <person name="O'Donnell K."/>
            <person name="Pangilinan J."/>
            <person name="Reynolds N."/>
            <person name="Sandor L."/>
            <person name="Smith M.E."/>
            <person name="Tsang A."/>
            <person name="Grigoriev I.V."/>
            <person name="Stajich J.E."/>
            <person name="Spatafora J.W."/>
        </authorList>
    </citation>
    <scope>NUCLEOTIDE SEQUENCE</scope>
    <source>
        <strain evidence="10">RSA 2281</strain>
    </source>
</reference>
<feature type="transmembrane region" description="Helical" evidence="8">
    <location>
        <begin position="335"/>
        <end position="353"/>
    </location>
</feature>
<evidence type="ECO:0000256" key="3">
    <source>
        <dbReference type="ARBA" id="ARBA00022692"/>
    </source>
</evidence>
<proteinExistence type="predicted"/>
<evidence type="ECO:0000256" key="2">
    <source>
        <dbReference type="ARBA" id="ARBA00022448"/>
    </source>
</evidence>
<keyword evidence="2" id="KW-0813">Transport</keyword>
<keyword evidence="6" id="KW-0325">Glycoprotein</keyword>
<keyword evidence="5 8" id="KW-0472">Membrane</keyword>
<evidence type="ECO:0000256" key="6">
    <source>
        <dbReference type="ARBA" id="ARBA00023180"/>
    </source>
</evidence>
<accession>A0AAD5JMD6</accession>
<feature type="transmembrane region" description="Helical" evidence="8">
    <location>
        <begin position="279"/>
        <end position="297"/>
    </location>
</feature>
<keyword evidence="11" id="KW-1185">Reference proteome</keyword>
<evidence type="ECO:0000256" key="4">
    <source>
        <dbReference type="ARBA" id="ARBA00022989"/>
    </source>
</evidence>
<dbReference type="AlphaFoldDB" id="A0AAD5JMD6"/>
<dbReference type="PANTHER" id="PTHR23502">
    <property type="entry name" value="MAJOR FACILITATOR SUPERFAMILY"/>
    <property type="match status" value="1"/>
</dbReference>
<dbReference type="GO" id="GO:0015137">
    <property type="term" value="F:citrate transmembrane transporter activity"/>
    <property type="evidence" value="ECO:0007669"/>
    <property type="project" value="UniProtKB-ARBA"/>
</dbReference>
<comment type="caution">
    <text evidence="10">The sequence shown here is derived from an EMBL/GenBank/DDBJ whole genome shotgun (WGS) entry which is preliminary data.</text>
</comment>
<feature type="compositionally biased region" description="Basic and acidic residues" evidence="7">
    <location>
        <begin position="456"/>
        <end position="469"/>
    </location>
</feature>
<dbReference type="GO" id="GO:0005886">
    <property type="term" value="C:plasma membrane"/>
    <property type="evidence" value="ECO:0007669"/>
    <property type="project" value="TreeGrafter"/>
</dbReference>
<evidence type="ECO:0000256" key="1">
    <source>
        <dbReference type="ARBA" id="ARBA00004141"/>
    </source>
</evidence>
<feature type="transmembrane region" description="Helical" evidence="8">
    <location>
        <begin position="239"/>
        <end position="259"/>
    </location>
</feature>
<feature type="transmembrane region" description="Helical" evidence="8">
    <location>
        <begin position="156"/>
        <end position="176"/>
    </location>
</feature>
<dbReference type="GO" id="GO:0140115">
    <property type="term" value="P:export across plasma membrane"/>
    <property type="evidence" value="ECO:0007669"/>
    <property type="project" value="UniProtKB-ARBA"/>
</dbReference>
<feature type="transmembrane region" description="Helical" evidence="8">
    <location>
        <begin position="68"/>
        <end position="87"/>
    </location>
</feature>
<dbReference type="InterPro" id="IPR036259">
    <property type="entry name" value="MFS_trans_sf"/>
</dbReference>
<dbReference type="InterPro" id="IPR020846">
    <property type="entry name" value="MFS_dom"/>
</dbReference>
<dbReference type="EMBL" id="JAIXMP010000048">
    <property type="protein sequence ID" value="KAI9246064.1"/>
    <property type="molecule type" value="Genomic_DNA"/>
</dbReference>
<name>A0AAD5JMD6_9FUNG</name>
<dbReference type="PANTHER" id="PTHR23502:SF51">
    <property type="entry name" value="QUINIDINE RESISTANCE PROTEIN 1-RELATED"/>
    <property type="match status" value="1"/>
</dbReference>
<dbReference type="CDD" id="cd17323">
    <property type="entry name" value="MFS_Tpo1_MDR_like"/>
    <property type="match status" value="1"/>
</dbReference>